<dbReference type="EMBL" id="HBEO01015596">
    <property type="protein sequence ID" value="CAD8484351.1"/>
    <property type="molecule type" value="Transcribed_RNA"/>
</dbReference>
<evidence type="ECO:0000256" key="2">
    <source>
        <dbReference type="ARBA" id="ARBA00023125"/>
    </source>
</evidence>
<feature type="compositionally biased region" description="Low complexity" evidence="5">
    <location>
        <begin position="139"/>
        <end position="159"/>
    </location>
</feature>
<dbReference type="InterPro" id="IPR003035">
    <property type="entry name" value="RWP-RK_dom"/>
</dbReference>
<dbReference type="Pfam" id="PF02042">
    <property type="entry name" value="RWP-RK"/>
    <property type="match status" value="1"/>
</dbReference>
<keyword evidence="4" id="KW-0539">Nucleus</keyword>
<feature type="compositionally biased region" description="Pro residues" evidence="5">
    <location>
        <begin position="169"/>
        <end position="183"/>
    </location>
</feature>
<evidence type="ECO:0000259" key="6">
    <source>
        <dbReference type="PROSITE" id="PS51519"/>
    </source>
</evidence>
<organism evidence="7">
    <name type="scientific">Hanusia phi</name>
    <dbReference type="NCBI Taxonomy" id="3032"/>
    <lineage>
        <taxon>Eukaryota</taxon>
        <taxon>Cryptophyceae</taxon>
        <taxon>Pyrenomonadales</taxon>
        <taxon>Geminigeraceae</taxon>
        <taxon>Hanusia</taxon>
    </lineage>
</organism>
<dbReference type="GO" id="GO:0003677">
    <property type="term" value="F:DNA binding"/>
    <property type="evidence" value="ECO:0007669"/>
    <property type="project" value="UniProtKB-KW"/>
</dbReference>
<name>A0A7S0HLH5_9CRYP</name>
<keyword evidence="2" id="KW-0238">DNA-binding</keyword>
<evidence type="ECO:0000256" key="1">
    <source>
        <dbReference type="ARBA" id="ARBA00023015"/>
    </source>
</evidence>
<evidence type="ECO:0000256" key="4">
    <source>
        <dbReference type="ARBA" id="ARBA00023242"/>
    </source>
</evidence>
<dbReference type="PROSITE" id="PS51519">
    <property type="entry name" value="RWP_RK"/>
    <property type="match status" value="1"/>
</dbReference>
<accession>A0A7S0HLH5</accession>
<feature type="domain" description="RWP-RK" evidence="6">
    <location>
        <begin position="16"/>
        <end position="104"/>
    </location>
</feature>
<proteinExistence type="predicted"/>
<keyword evidence="1" id="KW-0805">Transcription regulation</keyword>
<feature type="region of interest" description="Disordered" evidence="5">
    <location>
        <begin position="1"/>
        <end position="31"/>
    </location>
</feature>
<dbReference type="AlphaFoldDB" id="A0A7S0HLH5"/>
<evidence type="ECO:0000313" key="7">
    <source>
        <dbReference type="EMBL" id="CAD8484351.1"/>
    </source>
</evidence>
<feature type="region of interest" description="Disordered" evidence="5">
    <location>
        <begin position="71"/>
        <end position="183"/>
    </location>
</feature>
<gene>
    <name evidence="7" type="ORF">HPHI1048_LOCUS10592</name>
</gene>
<sequence>MQQLPDRPAVFVAPRPRRGLPDPPPLPSTQIRLSPAVLQPLFTLKQRDAADRLGISLSSLKTACRRIGIFRWPGSRPPAAAPLDQLQEDHPDPPEQAHTCEGEAGREEAEAEAEAKEKEKATEEEKEEEEERRPKRPGSASSTSSISSASSPFSSSPVSKQDDSEPSLDDPPPPVAPRPMPAT</sequence>
<protein>
    <recommendedName>
        <fullName evidence="6">RWP-RK domain-containing protein</fullName>
    </recommendedName>
</protein>
<evidence type="ECO:0000256" key="5">
    <source>
        <dbReference type="SAM" id="MobiDB-lite"/>
    </source>
</evidence>
<evidence type="ECO:0000256" key="3">
    <source>
        <dbReference type="ARBA" id="ARBA00023163"/>
    </source>
</evidence>
<reference evidence="7" key="1">
    <citation type="submission" date="2021-01" db="EMBL/GenBank/DDBJ databases">
        <authorList>
            <person name="Corre E."/>
            <person name="Pelletier E."/>
            <person name="Niang G."/>
            <person name="Scheremetjew M."/>
            <person name="Finn R."/>
            <person name="Kale V."/>
            <person name="Holt S."/>
            <person name="Cochrane G."/>
            <person name="Meng A."/>
            <person name="Brown T."/>
            <person name="Cohen L."/>
        </authorList>
    </citation>
    <scope>NUCLEOTIDE SEQUENCE</scope>
    <source>
        <strain evidence="7">CCMP325</strain>
    </source>
</reference>
<feature type="compositionally biased region" description="Low complexity" evidence="5">
    <location>
        <begin position="1"/>
        <end position="14"/>
    </location>
</feature>
<keyword evidence="3" id="KW-0804">Transcription</keyword>
<feature type="compositionally biased region" description="Basic and acidic residues" evidence="5">
    <location>
        <begin position="87"/>
        <end position="123"/>
    </location>
</feature>